<dbReference type="Proteomes" id="UP001162811">
    <property type="component" value="Unassembled WGS sequence"/>
</dbReference>
<protein>
    <submittedName>
        <fullName evidence="2">SRPBCC family protein</fullName>
    </submittedName>
</protein>
<organism evidence="2 3">
    <name type="scientific">Ralstonia soli</name>
    <dbReference type="NCBI Taxonomy" id="2953896"/>
    <lineage>
        <taxon>Bacteria</taxon>
        <taxon>Pseudomonadati</taxon>
        <taxon>Pseudomonadota</taxon>
        <taxon>Betaproteobacteria</taxon>
        <taxon>Burkholderiales</taxon>
        <taxon>Burkholderiaceae</taxon>
        <taxon>Ralstonia</taxon>
    </lineage>
</organism>
<dbReference type="Gene3D" id="3.30.530.20">
    <property type="match status" value="1"/>
</dbReference>
<accession>A0ABT1ARA3</accession>
<dbReference type="SUPFAM" id="SSF55961">
    <property type="entry name" value="Bet v1-like"/>
    <property type="match status" value="1"/>
</dbReference>
<feature type="region of interest" description="Disordered" evidence="1">
    <location>
        <begin position="42"/>
        <end position="61"/>
    </location>
</feature>
<name>A0ABT1ARA3_9RALS</name>
<dbReference type="RefSeq" id="WP_252683780.1">
    <property type="nucleotide sequence ID" value="NZ_JAMXHT010000008.1"/>
</dbReference>
<evidence type="ECO:0000256" key="1">
    <source>
        <dbReference type="SAM" id="MobiDB-lite"/>
    </source>
</evidence>
<reference evidence="2" key="2">
    <citation type="journal article" date="2023" name="Front. Microbiol.">
        <title>Ralstonia chuxiongensis sp. nov., Ralstonia mojiangensis sp. nov., and Ralstonia soli sp. nov., isolated from tobacco fields, are three novel species in the family Burkholderiaceae.</title>
        <authorList>
            <person name="Lu C.H."/>
            <person name="Zhang Y.Y."/>
            <person name="Jiang N."/>
            <person name="Chen W."/>
            <person name="Shao X."/>
            <person name="Zhao Z.M."/>
            <person name="Lu W.L."/>
            <person name="Hu X."/>
            <person name="Xi Y.X."/>
            <person name="Zou S.Y."/>
            <person name="Wei Q.J."/>
            <person name="Lin Z.L."/>
            <person name="Gong L."/>
            <person name="Gai X.T."/>
            <person name="Zhang L.Q."/>
            <person name="Li J.Y."/>
            <person name="Jin Y."/>
            <person name="Xia Z.Y."/>
        </authorList>
    </citation>
    <scope>NUCLEOTIDE SEQUENCE</scope>
    <source>
        <strain evidence="2">21MJYT02-11</strain>
    </source>
</reference>
<gene>
    <name evidence="2" type="ORF">NG900_22185</name>
</gene>
<comment type="caution">
    <text evidence="2">The sequence shown here is derived from an EMBL/GenBank/DDBJ whole genome shotgun (WGS) entry which is preliminary data.</text>
</comment>
<dbReference type="InterPro" id="IPR023393">
    <property type="entry name" value="START-like_dom_sf"/>
</dbReference>
<evidence type="ECO:0000313" key="2">
    <source>
        <dbReference type="EMBL" id="MCO5400920.1"/>
    </source>
</evidence>
<dbReference type="EMBL" id="JAMXHT010000008">
    <property type="protein sequence ID" value="MCO5400920.1"/>
    <property type="molecule type" value="Genomic_DNA"/>
</dbReference>
<reference evidence="2" key="1">
    <citation type="submission" date="2022-06" db="EMBL/GenBank/DDBJ databases">
        <authorList>
            <person name="Lu C.-H."/>
        </authorList>
    </citation>
    <scope>NUCLEOTIDE SEQUENCE</scope>
    <source>
        <strain evidence="2">21MJYT02-11</strain>
    </source>
</reference>
<proteinExistence type="predicted"/>
<keyword evidence="3" id="KW-1185">Reference proteome</keyword>
<evidence type="ECO:0000313" key="3">
    <source>
        <dbReference type="Proteomes" id="UP001162811"/>
    </source>
</evidence>
<sequence>MLHNVRTLSINVERHFDDVAMFLAEPLNFPIWATGLSEGLAPGTQGSGAAPDEWIAKGPVASDGNDGNAGSVFIRFSPPNTFGIADHWVRLPDGSVVYVPLRVVRNGAGTTVSLTLFQQPNMDDAQFEADAEWVQRDLVKLKMVLEAE</sequence>